<evidence type="ECO:0000313" key="3">
    <source>
        <dbReference type="EMBL" id="KIW85461.1"/>
    </source>
</evidence>
<keyword evidence="2" id="KW-0560">Oxidoreductase</keyword>
<dbReference type="HOGENOM" id="CLU_010194_13_1_1"/>
<dbReference type="VEuPathDB" id="FungiDB:Z517_00851"/>
<dbReference type="OrthoDB" id="37659at2759"/>
<keyword evidence="4" id="KW-1185">Reference proteome</keyword>
<dbReference type="GeneID" id="25300341"/>
<dbReference type="AlphaFoldDB" id="A0A0D2E5Z3"/>
<reference evidence="3 4" key="1">
    <citation type="submission" date="2015-01" db="EMBL/GenBank/DDBJ databases">
        <title>The Genome Sequence of Fonsecaea pedrosoi CBS 271.37.</title>
        <authorList>
            <consortium name="The Broad Institute Genomics Platform"/>
            <person name="Cuomo C."/>
            <person name="de Hoog S."/>
            <person name="Gorbushina A."/>
            <person name="Stielow B."/>
            <person name="Teixiera M."/>
            <person name="Abouelleil A."/>
            <person name="Chapman S.B."/>
            <person name="Priest M."/>
            <person name="Young S.K."/>
            <person name="Wortman J."/>
            <person name="Nusbaum C."/>
            <person name="Birren B."/>
        </authorList>
    </citation>
    <scope>NUCLEOTIDE SEQUENCE [LARGE SCALE GENOMIC DNA]</scope>
    <source>
        <strain evidence="3 4">CBS 271.37</strain>
    </source>
</reference>
<gene>
    <name evidence="3" type="ORF">Z517_00851</name>
</gene>
<accession>A0A0D2E5Z3</accession>
<dbReference type="STRING" id="1442368.A0A0D2E5Z3"/>
<dbReference type="SUPFAM" id="SSF51735">
    <property type="entry name" value="NAD(P)-binding Rossmann-fold domains"/>
    <property type="match status" value="1"/>
</dbReference>
<protein>
    <recommendedName>
        <fullName evidence="5">NAD(P)-binding protein</fullName>
    </recommendedName>
</protein>
<evidence type="ECO:0000256" key="1">
    <source>
        <dbReference type="ARBA" id="ARBA00006484"/>
    </source>
</evidence>
<dbReference type="InterPro" id="IPR002347">
    <property type="entry name" value="SDR_fam"/>
</dbReference>
<comment type="similarity">
    <text evidence="1">Belongs to the short-chain dehydrogenases/reductases (SDR) family.</text>
</comment>
<sequence>MSIGGSSGIGLATAKLFLSKGAKVVNLDRTIPASFQHADFETIISDVTSWTSQLNAFKQTISAHGGIDVVYANAGVAEGEMALQDKVDSVSGDPIEPTWSTVKINLIGQLITLKLAIHYLKANPNGGSIILCASRGGYAGYAMPVYTATKHGTIGLLRGTWRHVLQWGITVNAIAPSFTLTGLTTESQRLFEEANVPLQTGDDVAPAVLYLTQDKSLAGRCISISQGKFRELEGVIDGLRSEIYGVDDFEPKTDREVAAVLSTQTTLW</sequence>
<dbReference type="PANTHER" id="PTHR43180:SF80">
    <property type="entry name" value="NAD(P)-BINDING PROTEIN"/>
    <property type="match status" value="1"/>
</dbReference>
<dbReference type="Gene3D" id="3.40.50.720">
    <property type="entry name" value="NAD(P)-binding Rossmann-like Domain"/>
    <property type="match status" value="1"/>
</dbReference>
<proteinExistence type="inferred from homology"/>
<dbReference type="InterPro" id="IPR036291">
    <property type="entry name" value="NAD(P)-bd_dom_sf"/>
</dbReference>
<dbReference type="PRINTS" id="PR00081">
    <property type="entry name" value="GDHRDH"/>
</dbReference>
<dbReference type="Proteomes" id="UP000053029">
    <property type="component" value="Unassembled WGS sequence"/>
</dbReference>
<dbReference type="EMBL" id="KN846969">
    <property type="protein sequence ID" value="KIW85461.1"/>
    <property type="molecule type" value="Genomic_DNA"/>
</dbReference>
<dbReference type="GO" id="GO:0016491">
    <property type="term" value="F:oxidoreductase activity"/>
    <property type="evidence" value="ECO:0007669"/>
    <property type="project" value="UniProtKB-KW"/>
</dbReference>
<name>A0A0D2E5Z3_9EURO</name>
<evidence type="ECO:0000256" key="2">
    <source>
        <dbReference type="ARBA" id="ARBA00023002"/>
    </source>
</evidence>
<organism evidence="3 4">
    <name type="scientific">Fonsecaea pedrosoi CBS 271.37</name>
    <dbReference type="NCBI Taxonomy" id="1442368"/>
    <lineage>
        <taxon>Eukaryota</taxon>
        <taxon>Fungi</taxon>
        <taxon>Dikarya</taxon>
        <taxon>Ascomycota</taxon>
        <taxon>Pezizomycotina</taxon>
        <taxon>Eurotiomycetes</taxon>
        <taxon>Chaetothyriomycetidae</taxon>
        <taxon>Chaetothyriales</taxon>
        <taxon>Herpotrichiellaceae</taxon>
        <taxon>Fonsecaea</taxon>
    </lineage>
</organism>
<dbReference type="RefSeq" id="XP_013289269.1">
    <property type="nucleotide sequence ID" value="XM_013433815.1"/>
</dbReference>
<evidence type="ECO:0000313" key="4">
    <source>
        <dbReference type="Proteomes" id="UP000053029"/>
    </source>
</evidence>
<dbReference type="Pfam" id="PF00106">
    <property type="entry name" value="adh_short"/>
    <property type="match status" value="1"/>
</dbReference>
<dbReference type="PANTHER" id="PTHR43180">
    <property type="entry name" value="3-OXOACYL-(ACYL-CARRIER-PROTEIN) REDUCTASE (AFU_ORTHOLOGUE AFUA_6G11210)"/>
    <property type="match status" value="1"/>
</dbReference>
<evidence type="ECO:0008006" key="5">
    <source>
        <dbReference type="Google" id="ProtNLM"/>
    </source>
</evidence>